<feature type="compositionally biased region" description="Polar residues" evidence="6">
    <location>
        <begin position="152"/>
        <end position="173"/>
    </location>
</feature>
<evidence type="ECO:0000256" key="5">
    <source>
        <dbReference type="ARBA" id="ARBA00025466"/>
    </source>
</evidence>
<dbReference type="Pfam" id="PF13873">
    <property type="entry name" value="Myb_DNA-bind_5"/>
    <property type="match status" value="1"/>
</dbReference>
<reference evidence="8 9" key="1">
    <citation type="journal article" date="2024" name="Insects">
        <title>An Improved Chromosome-Level Genome Assembly of the Firefly Pyrocoelia pectoralis.</title>
        <authorList>
            <person name="Fu X."/>
            <person name="Meyer-Rochow V.B."/>
            <person name="Ballantyne L."/>
            <person name="Zhu X."/>
        </authorList>
    </citation>
    <scope>NUCLEOTIDE SEQUENCE [LARGE SCALE GENOMIC DNA]</scope>
    <source>
        <strain evidence="8">XCY_ONT2</strain>
    </source>
</reference>
<evidence type="ECO:0000256" key="2">
    <source>
        <dbReference type="ARBA" id="ARBA00016807"/>
    </source>
</evidence>
<sequence length="230" mass="26410">MSEQKKYITPSEKIFVTELVSKHKNIVECKKMDVVNAAEKKKTWTLITTEFNSVPDHTKVTNSTTTSKAWENIKCRRKKELSKEKRERMATGGGVIKAPPTDDAVDGILDCVDIEIKDVIDSDETMLSINYALVDNNLVPIEISEVQENEPHYTQSKNESATNKNNDRQSQTTKITNLMNKTKPVSINKSKQFDEQLIKLIVKEYHPLSIVDVEFRKFKYEIANAYLRRL</sequence>
<evidence type="ECO:0000256" key="4">
    <source>
        <dbReference type="ARBA" id="ARBA00023163"/>
    </source>
</evidence>
<evidence type="ECO:0000256" key="6">
    <source>
        <dbReference type="SAM" id="MobiDB-lite"/>
    </source>
</evidence>
<name>A0AAN7VHT9_9COLE</name>
<feature type="region of interest" description="Disordered" evidence="6">
    <location>
        <begin position="148"/>
        <end position="173"/>
    </location>
</feature>
<dbReference type="AlphaFoldDB" id="A0AAN7VHT9"/>
<evidence type="ECO:0000256" key="3">
    <source>
        <dbReference type="ARBA" id="ARBA00023015"/>
    </source>
</evidence>
<comment type="function">
    <text evidence="5">Involved in transvection phenomena (= synapsis-dependent gene expression), where the synaptic pairing of chromosomes carrying genes with which zeste interacts influences the expression of these genes. Zeste binds to DNA and stimulates transcription from a nearby promoter.</text>
</comment>
<comment type="subunit">
    <text evidence="1">Self-associates forming complexes of several hundred monomers.</text>
</comment>
<gene>
    <name evidence="8" type="ORF">RI129_003294</name>
</gene>
<organism evidence="8 9">
    <name type="scientific">Pyrocoelia pectoralis</name>
    <dbReference type="NCBI Taxonomy" id="417401"/>
    <lineage>
        <taxon>Eukaryota</taxon>
        <taxon>Metazoa</taxon>
        <taxon>Ecdysozoa</taxon>
        <taxon>Arthropoda</taxon>
        <taxon>Hexapoda</taxon>
        <taxon>Insecta</taxon>
        <taxon>Pterygota</taxon>
        <taxon>Neoptera</taxon>
        <taxon>Endopterygota</taxon>
        <taxon>Coleoptera</taxon>
        <taxon>Polyphaga</taxon>
        <taxon>Elateriformia</taxon>
        <taxon>Elateroidea</taxon>
        <taxon>Lampyridae</taxon>
        <taxon>Lampyrinae</taxon>
        <taxon>Pyrocoelia</taxon>
    </lineage>
</organism>
<keyword evidence="4" id="KW-0804">Transcription</keyword>
<evidence type="ECO:0000256" key="1">
    <source>
        <dbReference type="ARBA" id="ARBA00011764"/>
    </source>
</evidence>
<accession>A0AAN7VHT9</accession>
<comment type="caution">
    <text evidence="8">The sequence shown here is derived from an EMBL/GenBank/DDBJ whole genome shotgun (WGS) entry which is preliminary data.</text>
</comment>
<dbReference type="InterPro" id="IPR028002">
    <property type="entry name" value="Myb_DNA-bind_5"/>
</dbReference>
<keyword evidence="3" id="KW-0805">Transcription regulation</keyword>
<evidence type="ECO:0000259" key="7">
    <source>
        <dbReference type="Pfam" id="PF13873"/>
    </source>
</evidence>
<evidence type="ECO:0000313" key="8">
    <source>
        <dbReference type="EMBL" id="KAK5648402.1"/>
    </source>
</evidence>
<feature type="domain" description="Myb/SANT-like DNA-binding" evidence="7">
    <location>
        <begin position="5"/>
        <end position="82"/>
    </location>
</feature>
<evidence type="ECO:0000313" key="9">
    <source>
        <dbReference type="Proteomes" id="UP001329430"/>
    </source>
</evidence>
<proteinExistence type="predicted"/>
<keyword evidence="9" id="KW-1185">Reference proteome</keyword>
<dbReference type="Proteomes" id="UP001329430">
    <property type="component" value="Chromosome 2"/>
</dbReference>
<dbReference type="EMBL" id="JAVRBK010000002">
    <property type="protein sequence ID" value="KAK5648402.1"/>
    <property type="molecule type" value="Genomic_DNA"/>
</dbReference>
<protein>
    <recommendedName>
        <fullName evidence="2">Regulatory protein zeste</fullName>
    </recommendedName>
</protein>